<keyword evidence="2" id="KW-0677">Repeat</keyword>
<dbReference type="Proteomes" id="UP000823749">
    <property type="component" value="Chromosome 13"/>
</dbReference>
<proteinExistence type="predicted"/>
<feature type="chain" id="PRO_5043989163" description="Gnk2-homologous domain-containing protein" evidence="3">
    <location>
        <begin position="31"/>
        <end position="189"/>
    </location>
</feature>
<feature type="domain" description="Gnk2-homologous" evidence="4">
    <location>
        <begin position="37"/>
        <end position="141"/>
    </location>
</feature>
<keyword evidence="1 3" id="KW-0732">Signal</keyword>
<dbReference type="InterPro" id="IPR038408">
    <property type="entry name" value="GNK2_sf"/>
</dbReference>
<protein>
    <recommendedName>
        <fullName evidence="4">Gnk2-homologous domain-containing protein</fullName>
    </recommendedName>
</protein>
<keyword evidence="6" id="KW-1185">Reference proteome</keyword>
<evidence type="ECO:0000256" key="1">
    <source>
        <dbReference type="ARBA" id="ARBA00022729"/>
    </source>
</evidence>
<dbReference type="FunFam" id="3.30.430.20:FF:000003">
    <property type="entry name" value="Cysteine-rich RLK (RECEPTOR-like protein kinase) 10"/>
    <property type="match status" value="1"/>
</dbReference>
<dbReference type="Pfam" id="PF01657">
    <property type="entry name" value="Stress-antifung"/>
    <property type="match status" value="1"/>
</dbReference>
<sequence>MDNLPHKIPRKALFFALTVCFLGLIPIIEGASFVSIECPNATHSTTSTYAANSTYHTNLNTLLSGLSSNSNASDGFYNFTAGSSPPDVAYGLFICRGDLSATVCRDCIAFAVVEVVKQCPRSKWAMIWYDECILRYSNVSIFSTLDTSFRQILNNPENAMNATSFTEALEVVCKMQTLLFRSLWTIRYK</sequence>
<comment type="caution">
    <text evidence="5">The sequence shown here is derived from an EMBL/GenBank/DDBJ whole genome shotgun (WGS) entry which is preliminary data.</text>
</comment>
<dbReference type="EMBL" id="JACTNZ010000013">
    <property type="protein sequence ID" value="KAG5516578.1"/>
    <property type="molecule type" value="Genomic_DNA"/>
</dbReference>
<evidence type="ECO:0000259" key="4">
    <source>
        <dbReference type="PROSITE" id="PS51473"/>
    </source>
</evidence>
<gene>
    <name evidence="5" type="ORF">RHGRI_037332</name>
</gene>
<dbReference type="PANTHER" id="PTHR32099">
    <property type="entry name" value="CYSTEINE-RICH REPEAT SECRETORY PROTEIN"/>
    <property type="match status" value="1"/>
</dbReference>
<reference evidence="5 6" key="1">
    <citation type="submission" date="2020-08" db="EMBL/GenBank/DDBJ databases">
        <title>Plant Genome Project.</title>
        <authorList>
            <person name="Zhang R.-G."/>
        </authorList>
    </citation>
    <scope>NUCLEOTIDE SEQUENCE [LARGE SCALE GENOMIC DNA]</scope>
    <source>
        <strain evidence="5">WSP0</strain>
        <tissue evidence="5">Leaf</tissue>
    </source>
</reference>
<feature type="signal peptide" evidence="3">
    <location>
        <begin position="1"/>
        <end position="30"/>
    </location>
</feature>
<dbReference type="InterPro" id="IPR002902">
    <property type="entry name" value="GNK2"/>
</dbReference>
<name>A0AAV6HRE2_9ERIC</name>
<evidence type="ECO:0000256" key="3">
    <source>
        <dbReference type="SAM" id="SignalP"/>
    </source>
</evidence>
<dbReference type="PROSITE" id="PS51473">
    <property type="entry name" value="GNK2"/>
    <property type="match status" value="1"/>
</dbReference>
<dbReference type="AlphaFoldDB" id="A0AAV6HRE2"/>
<dbReference type="CDD" id="cd23509">
    <property type="entry name" value="Gnk2-like"/>
    <property type="match status" value="1"/>
</dbReference>
<evidence type="ECO:0000256" key="2">
    <source>
        <dbReference type="ARBA" id="ARBA00022737"/>
    </source>
</evidence>
<organism evidence="5 6">
    <name type="scientific">Rhododendron griersonianum</name>
    <dbReference type="NCBI Taxonomy" id="479676"/>
    <lineage>
        <taxon>Eukaryota</taxon>
        <taxon>Viridiplantae</taxon>
        <taxon>Streptophyta</taxon>
        <taxon>Embryophyta</taxon>
        <taxon>Tracheophyta</taxon>
        <taxon>Spermatophyta</taxon>
        <taxon>Magnoliopsida</taxon>
        <taxon>eudicotyledons</taxon>
        <taxon>Gunneridae</taxon>
        <taxon>Pentapetalae</taxon>
        <taxon>asterids</taxon>
        <taxon>Ericales</taxon>
        <taxon>Ericaceae</taxon>
        <taxon>Ericoideae</taxon>
        <taxon>Rhodoreae</taxon>
        <taxon>Rhododendron</taxon>
    </lineage>
</organism>
<dbReference type="PANTHER" id="PTHR32099:SF42">
    <property type="entry name" value="CYSTEINE-RICH RECEPTOR-LIKE PROTEIN KINASE 9-RELATED"/>
    <property type="match status" value="1"/>
</dbReference>
<evidence type="ECO:0000313" key="5">
    <source>
        <dbReference type="EMBL" id="KAG5516578.1"/>
    </source>
</evidence>
<dbReference type="Gene3D" id="3.30.430.20">
    <property type="entry name" value="Gnk2 domain, C-X8-C-X2-C motif"/>
    <property type="match status" value="1"/>
</dbReference>
<accession>A0AAV6HRE2</accession>
<evidence type="ECO:0000313" key="6">
    <source>
        <dbReference type="Proteomes" id="UP000823749"/>
    </source>
</evidence>